<reference evidence="1" key="1">
    <citation type="submission" date="2019-04" db="EMBL/GenBank/DDBJ databases">
        <title>Microbes associate with the intestines of laboratory mice.</title>
        <authorList>
            <person name="Navarre W."/>
            <person name="Wong E."/>
            <person name="Huang K."/>
            <person name="Tropini C."/>
            <person name="Ng K."/>
            <person name="Yu B."/>
        </authorList>
    </citation>
    <scope>NUCLEOTIDE SEQUENCE</scope>
    <source>
        <strain evidence="1">NM73_A23</strain>
    </source>
</reference>
<protein>
    <submittedName>
        <fullName evidence="1">Flavodoxin</fullName>
    </submittedName>
</protein>
<proteinExistence type="predicted"/>
<gene>
    <name evidence="1" type="ORF">E5358_01300</name>
</gene>
<sequence>MKKLIVIDACMRDGESRTRRILEPLVKELGKKYEIEAIVLDGEDYQSVGRKVLAERSNGYVLEEIAEQARRIAEADRIVIAAPFWDMSFPAILKVFIENMSLFNITFKDNGTYFEGLCRCEKVLYITTRGMNVRTGDPIEAATPYIKAISALWGLGELFTVAAENLDYSTPEETDARINTAIAEGLEICKDF</sequence>
<comment type="caution">
    <text evidence="1">The sequence shown here is derived from an EMBL/GenBank/DDBJ whole genome shotgun (WGS) entry which is preliminary data.</text>
</comment>
<name>A0AC61QTG1_9BACT</name>
<dbReference type="Proteomes" id="UP000308886">
    <property type="component" value="Unassembled WGS sequence"/>
</dbReference>
<accession>A0AC61QTG1</accession>
<keyword evidence="2" id="KW-1185">Reference proteome</keyword>
<dbReference type="EMBL" id="SRZC01000002">
    <property type="protein sequence ID" value="TGX83844.1"/>
    <property type="molecule type" value="Genomic_DNA"/>
</dbReference>
<evidence type="ECO:0000313" key="2">
    <source>
        <dbReference type="Proteomes" id="UP000308886"/>
    </source>
</evidence>
<organism evidence="1 2">
    <name type="scientific">Palleniella muris</name>
    <dbReference type="NCBI Taxonomy" id="3038145"/>
    <lineage>
        <taxon>Bacteria</taxon>
        <taxon>Pseudomonadati</taxon>
        <taxon>Bacteroidota</taxon>
        <taxon>Bacteroidia</taxon>
        <taxon>Bacteroidales</taxon>
        <taxon>Prevotellaceae</taxon>
        <taxon>Palleniella</taxon>
    </lineage>
</organism>
<evidence type="ECO:0000313" key="1">
    <source>
        <dbReference type="EMBL" id="TGX83844.1"/>
    </source>
</evidence>